<proteinExistence type="inferred from homology"/>
<keyword evidence="13" id="KW-1185">Reference proteome</keyword>
<dbReference type="GO" id="GO:0006260">
    <property type="term" value="P:DNA replication"/>
    <property type="evidence" value="ECO:0007669"/>
    <property type="project" value="UniProtKB-KW"/>
</dbReference>
<evidence type="ECO:0000256" key="2">
    <source>
        <dbReference type="ARBA" id="ARBA00022705"/>
    </source>
</evidence>
<dbReference type="GO" id="GO:0016787">
    <property type="term" value="F:hydrolase activity"/>
    <property type="evidence" value="ECO:0007669"/>
    <property type="project" value="UniProtKB-KW"/>
</dbReference>
<dbReference type="PANTHER" id="PTHR30153:SF2">
    <property type="entry name" value="REPLICATIVE DNA HELICASE"/>
    <property type="match status" value="1"/>
</dbReference>
<dbReference type="InterPro" id="IPR007693">
    <property type="entry name" value="DNA_helicase_DnaB-like_N"/>
</dbReference>
<name>A0A2A7MBV1_9CLOT</name>
<keyword evidence="3" id="KW-0547">Nucleotide-binding</keyword>
<evidence type="ECO:0000256" key="5">
    <source>
        <dbReference type="ARBA" id="ARBA00022806"/>
    </source>
</evidence>
<dbReference type="EMBL" id="PDCJ01000005">
    <property type="protein sequence ID" value="PEG29145.1"/>
    <property type="molecule type" value="Genomic_DNA"/>
</dbReference>
<dbReference type="GO" id="GO:0005829">
    <property type="term" value="C:cytosol"/>
    <property type="evidence" value="ECO:0007669"/>
    <property type="project" value="TreeGrafter"/>
</dbReference>
<dbReference type="InterPro" id="IPR036185">
    <property type="entry name" value="DNA_heli_DnaB-like_N_sf"/>
</dbReference>
<dbReference type="STRING" id="137838.GCA_001458595_00338"/>
<dbReference type="Gene3D" id="1.10.860.10">
    <property type="entry name" value="DNAb Helicase, Chain A"/>
    <property type="match status" value="1"/>
</dbReference>
<keyword evidence="7" id="KW-0238">DNA-binding</keyword>
<dbReference type="GO" id="GO:0043139">
    <property type="term" value="F:5'-3' DNA helicase activity"/>
    <property type="evidence" value="ECO:0007669"/>
    <property type="project" value="UniProtKB-EC"/>
</dbReference>
<dbReference type="GO" id="GO:0005524">
    <property type="term" value="F:ATP binding"/>
    <property type="evidence" value="ECO:0007669"/>
    <property type="project" value="UniProtKB-KW"/>
</dbReference>
<protein>
    <recommendedName>
        <fullName evidence="9">DNA 5'-3' helicase</fullName>
        <ecNumber evidence="9">5.6.2.3</ecNumber>
    </recommendedName>
</protein>
<dbReference type="PANTHER" id="PTHR30153">
    <property type="entry name" value="REPLICATIVE DNA HELICASE DNAB"/>
    <property type="match status" value="1"/>
</dbReference>
<sequence length="431" mass="48878">MDMGQLPQNIQVEVEILGGIMQNPNMLTEVLESVTFEDFYIKRHVVIFEGLCRLFAEGKDINITMLIDAIGRENLKDVGGVTYITELATSGLLINPEKYIEILKNCSYRRKAIKAMQKYMNKFYDDNENPNKLSGELINLLVDSSTVHSSILNDTKLLTLTVEEIEKRYKNGGQISGMETGFINFDRATNGLKKGELVVIGGRPSMGKTLMALNIGDKLAEKGYCVGLMELEMTPESLGFRRLAYNSNTETQKLQTGKLNDEEFYKVAAAFNRLAKNDKVFTDCSSYQSILTIKAKAKAIKQSHGLDCFIVDHLTLMDIPSKNNRSQEIGDVTRALKLLAKELDINVILVCQLSRAVELRSNKRPIMSDLRESGNIEQDADLIVFAYRDEYYYPDTEEKNIIEWIISKQRNGRTGTLKFRYLDKLQKIENL</sequence>
<dbReference type="OrthoDB" id="9773982at2"/>
<evidence type="ECO:0000313" key="13">
    <source>
        <dbReference type="Proteomes" id="UP000220840"/>
    </source>
</evidence>
<dbReference type="PROSITE" id="PS51199">
    <property type="entry name" value="SF4_HELICASE"/>
    <property type="match status" value="1"/>
</dbReference>
<organism evidence="12 13">
    <name type="scientific">Clostridium neonatale</name>
    <dbReference type="NCBI Taxonomy" id="137838"/>
    <lineage>
        <taxon>Bacteria</taxon>
        <taxon>Bacillati</taxon>
        <taxon>Bacillota</taxon>
        <taxon>Clostridia</taxon>
        <taxon>Eubacteriales</taxon>
        <taxon>Clostridiaceae</taxon>
        <taxon>Clostridium</taxon>
    </lineage>
</organism>
<evidence type="ECO:0000256" key="8">
    <source>
        <dbReference type="ARBA" id="ARBA00023235"/>
    </source>
</evidence>
<comment type="catalytic activity">
    <reaction evidence="10">
        <text>ATP + H2O = ADP + phosphate + H(+)</text>
        <dbReference type="Rhea" id="RHEA:13065"/>
        <dbReference type="ChEBI" id="CHEBI:15377"/>
        <dbReference type="ChEBI" id="CHEBI:15378"/>
        <dbReference type="ChEBI" id="CHEBI:30616"/>
        <dbReference type="ChEBI" id="CHEBI:43474"/>
        <dbReference type="ChEBI" id="CHEBI:456216"/>
        <dbReference type="EC" id="5.6.2.3"/>
    </reaction>
</comment>
<dbReference type="Pfam" id="PF03796">
    <property type="entry name" value="DnaB_C"/>
    <property type="match status" value="1"/>
</dbReference>
<evidence type="ECO:0000259" key="11">
    <source>
        <dbReference type="PROSITE" id="PS51199"/>
    </source>
</evidence>
<dbReference type="GO" id="GO:0003677">
    <property type="term" value="F:DNA binding"/>
    <property type="evidence" value="ECO:0007669"/>
    <property type="project" value="UniProtKB-KW"/>
</dbReference>
<feature type="domain" description="SF4 helicase" evidence="11">
    <location>
        <begin position="171"/>
        <end position="431"/>
    </location>
</feature>
<keyword evidence="5 12" id="KW-0347">Helicase</keyword>
<reference evidence="12 13" key="1">
    <citation type="submission" date="2017-10" db="EMBL/GenBank/DDBJ databases">
        <title>Effective Description of Clostridium neonatale sp. nov. linked to necrotizing enterocolitis in neonates and a clarification of species assignable to the genus Clostridium (Prazmowski 1880) emend. Lawson and Rainey 2016.</title>
        <authorList>
            <person name="Bernard K."/>
            <person name="Burdz T."/>
            <person name="Wiebe D."/>
            <person name="Balcewich B."/>
            <person name="Alfa M."/>
            <person name="Bernier A.-M."/>
        </authorList>
    </citation>
    <scope>NUCLEOTIDE SEQUENCE [LARGE SCALE GENOMIC DNA]</scope>
    <source>
        <strain evidence="12 13">LCDC99A005</strain>
    </source>
</reference>
<dbReference type="SUPFAM" id="SSF52540">
    <property type="entry name" value="P-loop containing nucleoside triphosphate hydrolases"/>
    <property type="match status" value="1"/>
</dbReference>
<dbReference type="InterPro" id="IPR027417">
    <property type="entry name" value="P-loop_NTPase"/>
</dbReference>
<dbReference type="Gene3D" id="3.40.50.300">
    <property type="entry name" value="P-loop containing nucleotide triphosphate hydrolases"/>
    <property type="match status" value="1"/>
</dbReference>
<dbReference type="Proteomes" id="UP000220840">
    <property type="component" value="Unassembled WGS sequence"/>
</dbReference>
<keyword evidence="4" id="KW-0378">Hydrolase</keyword>
<evidence type="ECO:0000313" key="12">
    <source>
        <dbReference type="EMBL" id="PEG29145.1"/>
    </source>
</evidence>
<evidence type="ECO:0000256" key="7">
    <source>
        <dbReference type="ARBA" id="ARBA00023125"/>
    </source>
</evidence>
<dbReference type="InterPro" id="IPR016136">
    <property type="entry name" value="DNA_helicase_N/primase_C"/>
</dbReference>
<evidence type="ECO:0000256" key="3">
    <source>
        <dbReference type="ARBA" id="ARBA00022741"/>
    </source>
</evidence>
<comment type="caution">
    <text evidence="12">The sequence shown here is derived from an EMBL/GenBank/DDBJ whole genome shotgun (WGS) entry which is preliminary data.</text>
</comment>
<evidence type="ECO:0000256" key="9">
    <source>
        <dbReference type="ARBA" id="ARBA00044969"/>
    </source>
</evidence>
<accession>A0A2A7MBV1</accession>
<dbReference type="SUPFAM" id="SSF48024">
    <property type="entry name" value="N-terminal domain of DnaB helicase"/>
    <property type="match status" value="1"/>
</dbReference>
<keyword evidence="6" id="KW-0067">ATP-binding</keyword>
<keyword evidence="2" id="KW-0235">DNA replication</keyword>
<dbReference type="EC" id="5.6.2.3" evidence="9"/>
<dbReference type="Pfam" id="PF00772">
    <property type="entry name" value="DnaB"/>
    <property type="match status" value="1"/>
</dbReference>
<evidence type="ECO:0000256" key="6">
    <source>
        <dbReference type="ARBA" id="ARBA00022840"/>
    </source>
</evidence>
<comment type="similarity">
    <text evidence="1">Belongs to the helicase family. DnaB subfamily.</text>
</comment>
<keyword evidence="8" id="KW-0413">Isomerase</keyword>
<dbReference type="InterPro" id="IPR007694">
    <property type="entry name" value="DNA_helicase_DnaB-like_C"/>
</dbReference>
<evidence type="ECO:0000256" key="1">
    <source>
        <dbReference type="ARBA" id="ARBA00008428"/>
    </source>
</evidence>
<evidence type="ECO:0000256" key="10">
    <source>
        <dbReference type="ARBA" id="ARBA00048954"/>
    </source>
</evidence>
<dbReference type="CDD" id="cd00984">
    <property type="entry name" value="DnaB_C"/>
    <property type="match status" value="1"/>
</dbReference>
<dbReference type="AlphaFoldDB" id="A0A2A7MBV1"/>
<evidence type="ECO:0000256" key="4">
    <source>
        <dbReference type="ARBA" id="ARBA00022801"/>
    </source>
</evidence>
<gene>
    <name evidence="12" type="ORF">CQ394_19700</name>
</gene>